<evidence type="ECO:0000256" key="2">
    <source>
        <dbReference type="PROSITE-ProRule" id="PRU00024"/>
    </source>
</evidence>
<reference evidence="5" key="1">
    <citation type="journal article" date="2019" name="bioRxiv">
        <title>The Genome of the Zebra Mussel, Dreissena polymorpha: A Resource for Invasive Species Research.</title>
        <authorList>
            <person name="McCartney M.A."/>
            <person name="Auch B."/>
            <person name="Kono T."/>
            <person name="Mallez S."/>
            <person name="Zhang Y."/>
            <person name="Obille A."/>
            <person name="Becker A."/>
            <person name="Abrahante J.E."/>
            <person name="Garbe J."/>
            <person name="Badalamenti J.P."/>
            <person name="Herman A."/>
            <person name="Mangelson H."/>
            <person name="Liachko I."/>
            <person name="Sullivan S."/>
            <person name="Sone E.D."/>
            <person name="Koren S."/>
            <person name="Silverstein K.A.T."/>
            <person name="Beckman K.B."/>
            <person name="Gohl D.M."/>
        </authorList>
    </citation>
    <scope>NUCLEOTIDE SEQUENCE</scope>
    <source>
        <strain evidence="5">Duluth1</strain>
        <tissue evidence="5">Whole animal</tissue>
    </source>
</reference>
<evidence type="ECO:0000259" key="4">
    <source>
        <dbReference type="PROSITE" id="PS50119"/>
    </source>
</evidence>
<dbReference type="Gene3D" id="2.120.10.30">
    <property type="entry name" value="TolB, C-terminal domain"/>
    <property type="match status" value="1"/>
</dbReference>
<keyword evidence="1" id="KW-0677">Repeat</keyword>
<feature type="repeat" description="NHL" evidence="3">
    <location>
        <begin position="311"/>
        <end position="340"/>
    </location>
</feature>
<dbReference type="PANTHER" id="PTHR25462:SF296">
    <property type="entry name" value="MEIOTIC P26, ISOFORM F"/>
    <property type="match status" value="1"/>
</dbReference>
<dbReference type="PROSITE" id="PS51125">
    <property type="entry name" value="NHL"/>
    <property type="match status" value="1"/>
</dbReference>
<keyword evidence="2" id="KW-0863">Zinc-finger</keyword>
<evidence type="ECO:0000256" key="1">
    <source>
        <dbReference type="ARBA" id="ARBA00022737"/>
    </source>
</evidence>
<comment type="caution">
    <text evidence="5">The sequence shown here is derived from an EMBL/GenBank/DDBJ whole genome shotgun (WGS) entry which is preliminary data.</text>
</comment>
<dbReference type="Gene3D" id="3.30.160.60">
    <property type="entry name" value="Classic Zinc Finger"/>
    <property type="match status" value="1"/>
</dbReference>
<dbReference type="InterPro" id="IPR011042">
    <property type="entry name" value="6-blade_b-propeller_TolB-like"/>
</dbReference>
<sequence length="557" mass="64330">MATFSVGSVAEDHVVDKEYCCSICEEHNKEINAVFYCKKCNTFYCGQCIKYHRNHGLWFIKQSPYGRDKIKKWPLSKKMDHCLRTCDIHKDKQLTKLCQDHSRLCCSKCVDHRQCNHLKVLSEVKMQSSDLKKLSVRVSNTLSRLKKLQRYREDSRKAMRSSYAEFERNKVKKMRLNIQSFLVQCDDTSMNETFENVEYTVDEIRQKVNLLLTDFEKCSIKEQKEELKLKQAPLISVIKTCIRHHGELLPLHEAMQKVKYQPELSLITHYKCLDKIQQCEIYMNENFSDELFSVKGVSKYKVRISSDSRTCSITAVCALPDGQVLVADWWNYKVKLLNQQYQVVSHWGVNARPWDMCLITPSEAAVALGDHGVQFITVTQSKLVPGRRLQLRQDCYAIVHHKGDLFICSYTALYKYSLSGTLVCRLYEDTSASVTVYKCAVSPTGDRLYITGYQDKLLTLARDGTLLATYTDPALRDPLGLHVTLQARCWSVESCPPMYYRWAGRERVSWLILLLRRMECGGHCQSATAAPHHPSLWDRNGTTTSWCSEWNSVYIGC</sequence>
<keyword evidence="2" id="KW-0862">Zinc</keyword>
<proteinExistence type="predicted"/>
<dbReference type="InterPro" id="IPR047153">
    <property type="entry name" value="TRIM45/56/19-like"/>
</dbReference>
<dbReference type="EMBL" id="JAIWYP010000001">
    <property type="protein sequence ID" value="KAH3895499.1"/>
    <property type="molecule type" value="Genomic_DNA"/>
</dbReference>
<reference evidence="5" key="2">
    <citation type="submission" date="2020-11" db="EMBL/GenBank/DDBJ databases">
        <authorList>
            <person name="McCartney M.A."/>
            <person name="Auch B."/>
            <person name="Kono T."/>
            <person name="Mallez S."/>
            <person name="Becker A."/>
            <person name="Gohl D.M."/>
            <person name="Silverstein K.A.T."/>
            <person name="Koren S."/>
            <person name="Bechman K.B."/>
            <person name="Herman A."/>
            <person name="Abrahante J.E."/>
            <person name="Garbe J."/>
        </authorList>
    </citation>
    <scope>NUCLEOTIDE SEQUENCE</scope>
    <source>
        <strain evidence="5">Duluth1</strain>
        <tissue evidence="5">Whole animal</tissue>
    </source>
</reference>
<evidence type="ECO:0000313" key="6">
    <source>
        <dbReference type="Proteomes" id="UP000828390"/>
    </source>
</evidence>
<accession>A0A9D4S7I9</accession>
<keyword evidence="2" id="KW-0479">Metal-binding</keyword>
<feature type="domain" description="B box-type" evidence="4">
    <location>
        <begin position="23"/>
        <end position="55"/>
    </location>
</feature>
<evidence type="ECO:0000256" key="3">
    <source>
        <dbReference type="PROSITE-ProRule" id="PRU00504"/>
    </source>
</evidence>
<evidence type="ECO:0000313" key="5">
    <source>
        <dbReference type="EMBL" id="KAH3895499.1"/>
    </source>
</evidence>
<dbReference type="AlphaFoldDB" id="A0A9D4S7I9"/>
<dbReference type="InterPro" id="IPR000315">
    <property type="entry name" value="Znf_B-box"/>
</dbReference>
<dbReference type="PROSITE" id="PS50119">
    <property type="entry name" value="ZF_BBOX"/>
    <property type="match status" value="1"/>
</dbReference>
<name>A0A9D4S7I9_DREPO</name>
<dbReference type="SUPFAM" id="SSF63829">
    <property type="entry name" value="Calcium-dependent phosphotriesterase"/>
    <property type="match status" value="1"/>
</dbReference>
<organism evidence="5 6">
    <name type="scientific">Dreissena polymorpha</name>
    <name type="common">Zebra mussel</name>
    <name type="synonym">Mytilus polymorpha</name>
    <dbReference type="NCBI Taxonomy" id="45954"/>
    <lineage>
        <taxon>Eukaryota</taxon>
        <taxon>Metazoa</taxon>
        <taxon>Spiralia</taxon>
        <taxon>Lophotrochozoa</taxon>
        <taxon>Mollusca</taxon>
        <taxon>Bivalvia</taxon>
        <taxon>Autobranchia</taxon>
        <taxon>Heteroconchia</taxon>
        <taxon>Euheterodonta</taxon>
        <taxon>Imparidentia</taxon>
        <taxon>Neoheterodontei</taxon>
        <taxon>Myida</taxon>
        <taxon>Dreissenoidea</taxon>
        <taxon>Dreissenidae</taxon>
        <taxon>Dreissena</taxon>
    </lineage>
</organism>
<gene>
    <name evidence="5" type="ORF">DPMN_019664</name>
</gene>
<dbReference type="PANTHER" id="PTHR25462">
    <property type="entry name" value="BONUS, ISOFORM C-RELATED"/>
    <property type="match status" value="1"/>
</dbReference>
<keyword evidence="6" id="KW-1185">Reference proteome</keyword>
<dbReference type="Proteomes" id="UP000828390">
    <property type="component" value="Unassembled WGS sequence"/>
</dbReference>
<dbReference type="GO" id="GO:0008270">
    <property type="term" value="F:zinc ion binding"/>
    <property type="evidence" value="ECO:0007669"/>
    <property type="project" value="UniProtKB-KW"/>
</dbReference>
<dbReference type="InterPro" id="IPR001258">
    <property type="entry name" value="NHL_repeat"/>
</dbReference>
<protein>
    <recommendedName>
        <fullName evidence="4">B box-type domain-containing protein</fullName>
    </recommendedName>
</protein>